<dbReference type="PANTHER" id="PTHR46579:SF1">
    <property type="entry name" value="F5_8 TYPE C DOMAIN-CONTAINING PROTEIN"/>
    <property type="match status" value="1"/>
</dbReference>
<dbReference type="PANTHER" id="PTHR46579">
    <property type="entry name" value="F5/8 TYPE C DOMAIN-CONTAINING PROTEIN-RELATED"/>
    <property type="match status" value="1"/>
</dbReference>
<keyword evidence="2" id="KW-1185">Reference proteome</keyword>
<sequence>SHGKLKADQWRTICLINLVIMLCRIWGNPNVSPRDKELLDNYLFLVIAVQWATTRSTSEQHARIVEEYLSLYVQSTLKLFGSRALVFNNHTSFHVPECLHAFGPAHGWWTFPFERFNSILQCFNTNSRVGEMELTLMRSFCRGSNLRALLKQDNIPAVFHKFTTTFSNSLQPNIEGASAGGGTTSGITDIAIDFDELLILPTDTYNSLINCLNEGLCPLRYISYQDRPRLSTWVVEPRVQEEQMIKLKEATFACASKHIGNSCILFHVSNETSEWAGEIHCIFLHRRHRDEGLVTEHFFVVHQFEELNDTEVARDPY</sequence>
<dbReference type="HOGENOM" id="CLU_037154_0_0_1"/>
<dbReference type="EMBL" id="KN831948">
    <property type="protein sequence ID" value="KIO12194.1"/>
    <property type="molecule type" value="Genomic_DNA"/>
</dbReference>
<name>A0A0C3PTX7_PISTI</name>
<dbReference type="InParanoid" id="A0A0C3PTX7"/>
<accession>A0A0C3PTX7</accession>
<gene>
    <name evidence="1" type="ORF">M404DRAFT_125940</name>
</gene>
<dbReference type="AlphaFoldDB" id="A0A0C3PTX7"/>
<dbReference type="OrthoDB" id="3269001at2759"/>
<evidence type="ECO:0000313" key="2">
    <source>
        <dbReference type="Proteomes" id="UP000054217"/>
    </source>
</evidence>
<feature type="non-terminal residue" evidence="1">
    <location>
        <position position="1"/>
    </location>
</feature>
<proteinExistence type="predicted"/>
<reference evidence="1 2" key="1">
    <citation type="submission" date="2014-04" db="EMBL/GenBank/DDBJ databases">
        <authorList>
            <consortium name="DOE Joint Genome Institute"/>
            <person name="Kuo A."/>
            <person name="Kohler A."/>
            <person name="Costa M.D."/>
            <person name="Nagy L.G."/>
            <person name="Floudas D."/>
            <person name="Copeland A."/>
            <person name="Barry K.W."/>
            <person name="Cichocki N."/>
            <person name="Veneault-Fourrey C."/>
            <person name="LaButti K."/>
            <person name="Lindquist E.A."/>
            <person name="Lipzen A."/>
            <person name="Lundell T."/>
            <person name="Morin E."/>
            <person name="Murat C."/>
            <person name="Sun H."/>
            <person name="Tunlid A."/>
            <person name="Henrissat B."/>
            <person name="Grigoriev I.V."/>
            <person name="Hibbett D.S."/>
            <person name="Martin F."/>
            <person name="Nordberg H.P."/>
            <person name="Cantor M.N."/>
            <person name="Hua S.X."/>
        </authorList>
    </citation>
    <scope>NUCLEOTIDE SEQUENCE [LARGE SCALE GENOMIC DNA]</scope>
    <source>
        <strain evidence="1 2">Marx 270</strain>
    </source>
</reference>
<evidence type="ECO:0000313" key="1">
    <source>
        <dbReference type="EMBL" id="KIO12194.1"/>
    </source>
</evidence>
<dbReference type="Proteomes" id="UP000054217">
    <property type="component" value="Unassembled WGS sequence"/>
</dbReference>
<dbReference type="STRING" id="870435.A0A0C3PTX7"/>
<organism evidence="1 2">
    <name type="scientific">Pisolithus tinctorius Marx 270</name>
    <dbReference type="NCBI Taxonomy" id="870435"/>
    <lineage>
        <taxon>Eukaryota</taxon>
        <taxon>Fungi</taxon>
        <taxon>Dikarya</taxon>
        <taxon>Basidiomycota</taxon>
        <taxon>Agaricomycotina</taxon>
        <taxon>Agaricomycetes</taxon>
        <taxon>Agaricomycetidae</taxon>
        <taxon>Boletales</taxon>
        <taxon>Sclerodermatineae</taxon>
        <taxon>Pisolithaceae</taxon>
        <taxon>Pisolithus</taxon>
    </lineage>
</organism>
<protein>
    <recommendedName>
        <fullName evidence="3">DUF4218 domain-containing protein</fullName>
    </recommendedName>
</protein>
<reference evidence="2" key="2">
    <citation type="submission" date="2015-01" db="EMBL/GenBank/DDBJ databases">
        <title>Evolutionary Origins and Diversification of the Mycorrhizal Mutualists.</title>
        <authorList>
            <consortium name="DOE Joint Genome Institute"/>
            <consortium name="Mycorrhizal Genomics Consortium"/>
            <person name="Kohler A."/>
            <person name="Kuo A."/>
            <person name="Nagy L.G."/>
            <person name="Floudas D."/>
            <person name="Copeland A."/>
            <person name="Barry K.W."/>
            <person name="Cichocki N."/>
            <person name="Veneault-Fourrey C."/>
            <person name="LaButti K."/>
            <person name="Lindquist E.A."/>
            <person name="Lipzen A."/>
            <person name="Lundell T."/>
            <person name="Morin E."/>
            <person name="Murat C."/>
            <person name="Riley R."/>
            <person name="Ohm R."/>
            <person name="Sun H."/>
            <person name="Tunlid A."/>
            <person name="Henrissat B."/>
            <person name="Grigoriev I.V."/>
            <person name="Hibbett D.S."/>
            <person name="Martin F."/>
        </authorList>
    </citation>
    <scope>NUCLEOTIDE SEQUENCE [LARGE SCALE GENOMIC DNA]</scope>
    <source>
        <strain evidence="2">Marx 270</strain>
    </source>
</reference>
<evidence type="ECO:0008006" key="3">
    <source>
        <dbReference type="Google" id="ProtNLM"/>
    </source>
</evidence>